<dbReference type="EMBL" id="MT143696">
    <property type="protein sequence ID" value="QJB00556.1"/>
    <property type="molecule type" value="Genomic_DNA"/>
</dbReference>
<gene>
    <name evidence="1" type="ORF">MM171A00411_0018</name>
    <name evidence="2" type="ORF">MM171B00292_0029</name>
</gene>
<evidence type="ECO:0000313" key="1">
    <source>
        <dbReference type="EMBL" id="QJB00556.1"/>
    </source>
</evidence>
<reference evidence="2" key="1">
    <citation type="submission" date="2020-03" db="EMBL/GenBank/DDBJ databases">
        <title>The deep terrestrial virosphere.</title>
        <authorList>
            <person name="Holmfeldt K."/>
            <person name="Nilsson E."/>
            <person name="Simone D."/>
            <person name="Lopez-Fernandez M."/>
            <person name="Wu X."/>
            <person name="de Brujin I."/>
            <person name="Lundin D."/>
            <person name="Andersson A."/>
            <person name="Bertilsson S."/>
            <person name="Dopson M."/>
        </authorList>
    </citation>
    <scope>NUCLEOTIDE SEQUENCE</scope>
    <source>
        <strain evidence="1">MM171A00411</strain>
        <strain evidence="2">MM171B00292</strain>
    </source>
</reference>
<protein>
    <submittedName>
        <fullName evidence="2">Uncharacterized protein</fullName>
    </submittedName>
</protein>
<dbReference type="EMBL" id="MT143882">
    <property type="protein sequence ID" value="QJB04428.1"/>
    <property type="molecule type" value="Genomic_DNA"/>
</dbReference>
<evidence type="ECO:0000313" key="2">
    <source>
        <dbReference type="EMBL" id="QJB04428.1"/>
    </source>
</evidence>
<proteinExistence type="predicted"/>
<sequence>MGRTKEELKKDILKELQEKSPIVLSRLFSMARKPKWNIFEQILSELEDEGKIEIKPHRIRPGSREVWLRIRR</sequence>
<name>A0A6M3MAX3_9ZZZZ</name>
<organism evidence="2">
    <name type="scientific">viral metagenome</name>
    <dbReference type="NCBI Taxonomy" id="1070528"/>
    <lineage>
        <taxon>unclassified sequences</taxon>
        <taxon>metagenomes</taxon>
        <taxon>organismal metagenomes</taxon>
    </lineage>
</organism>
<accession>A0A6M3MAX3</accession>
<dbReference type="AlphaFoldDB" id="A0A6M3MAX3"/>